<dbReference type="Pfam" id="PF11111">
    <property type="entry name" value="CENP-M"/>
    <property type="match status" value="1"/>
</dbReference>
<keyword evidence="4" id="KW-0158">Chromosome</keyword>
<name>A0AAY4DQ61_9TELE</name>
<reference evidence="7" key="2">
    <citation type="submission" date="2025-08" db="UniProtKB">
        <authorList>
            <consortium name="Ensembl"/>
        </authorList>
    </citation>
    <scope>IDENTIFICATION</scope>
</reference>
<evidence type="ECO:0000256" key="5">
    <source>
        <dbReference type="ARBA" id="ARBA00023242"/>
    </source>
</evidence>
<keyword evidence="8" id="KW-1185">Reference proteome</keyword>
<sequence length="184" mass="20367">MSTLKPFSKIPELNSANVLLVENEEQFQKKLADVIVNAEKDVSVGVRLARRLPLPVENEETRPCIDLVVFIINLSFERSFQSVELSLKYVDPGFFLGKVCFLVTGARCWSVSSDRLQSVRKLATSLRCPLLYAEDQTVEGVNTAAARLLRVLKVTAGLTPWATGLSLSTLTRCTLSSDLEGDFD</sequence>
<dbReference type="Gene3D" id="3.40.50.300">
    <property type="entry name" value="P-loop containing nucleotide triphosphate hydrolases"/>
    <property type="match status" value="1"/>
</dbReference>
<dbReference type="GeneID" id="114787149"/>
<dbReference type="Ensembl" id="ENSDCDT00010057779.1">
    <property type="protein sequence ID" value="ENSDCDP00010047540.1"/>
    <property type="gene ID" value="ENSDCDG00010028760.1"/>
</dbReference>
<comment type="subcellular location">
    <subcellularLocation>
        <location evidence="2">Chromosome</location>
        <location evidence="2">Centromere</location>
    </subcellularLocation>
    <subcellularLocation>
        <location evidence="1">Nucleus</location>
    </subcellularLocation>
</comment>
<reference evidence="7" key="3">
    <citation type="submission" date="2025-09" db="UniProtKB">
        <authorList>
            <consortium name="Ensembl"/>
        </authorList>
    </citation>
    <scope>IDENTIFICATION</scope>
</reference>
<dbReference type="Proteomes" id="UP000694580">
    <property type="component" value="Chromosome 3"/>
</dbReference>
<evidence type="ECO:0000313" key="7">
    <source>
        <dbReference type="Ensembl" id="ENSDCDP00010047540.1"/>
    </source>
</evidence>
<protein>
    <recommendedName>
        <fullName evidence="3">Centromere protein M</fullName>
    </recommendedName>
</protein>
<dbReference type="InterPro" id="IPR020987">
    <property type="entry name" value="Centromere_Cenp-M"/>
</dbReference>
<evidence type="ECO:0000256" key="6">
    <source>
        <dbReference type="ARBA" id="ARBA00023328"/>
    </source>
</evidence>
<evidence type="ECO:0000256" key="4">
    <source>
        <dbReference type="ARBA" id="ARBA00022454"/>
    </source>
</evidence>
<accession>A0AAY4DQ61</accession>
<dbReference type="AlphaFoldDB" id="A0AAY4DQ61"/>
<evidence type="ECO:0000256" key="3">
    <source>
        <dbReference type="ARBA" id="ARBA00016382"/>
    </source>
</evidence>
<dbReference type="GO" id="GO:0005634">
    <property type="term" value="C:nucleus"/>
    <property type="evidence" value="ECO:0007669"/>
    <property type="project" value="UniProtKB-SubCell"/>
</dbReference>
<evidence type="ECO:0000313" key="8">
    <source>
        <dbReference type="Proteomes" id="UP000694580"/>
    </source>
</evidence>
<evidence type="ECO:0000256" key="1">
    <source>
        <dbReference type="ARBA" id="ARBA00004123"/>
    </source>
</evidence>
<organism evidence="7 8">
    <name type="scientific">Denticeps clupeoides</name>
    <name type="common">denticle herring</name>
    <dbReference type="NCBI Taxonomy" id="299321"/>
    <lineage>
        <taxon>Eukaryota</taxon>
        <taxon>Metazoa</taxon>
        <taxon>Chordata</taxon>
        <taxon>Craniata</taxon>
        <taxon>Vertebrata</taxon>
        <taxon>Euteleostomi</taxon>
        <taxon>Actinopterygii</taxon>
        <taxon>Neopterygii</taxon>
        <taxon>Teleostei</taxon>
        <taxon>Clupei</taxon>
        <taxon>Clupeiformes</taxon>
        <taxon>Denticipitoidei</taxon>
        <taxon>Denticipitidae</taxon>
        <taxon>Denticeps</taxon>
    </lineage>
</organism>
<dbReference type="GO" id="GO:0000775">
    <property type="term" value="C:chromosome, centromeric region"/>
    <property type="evidence" value="ECO:0007669"/>
    <property type="project" value="UniProtKB-SubCell"/>
</dbReference>
<dbReference type="RefSeq" id="XP_028830811.1">
    <property type="nucleotide sequence ID" value="XM_028974978.1"/>
</dbReference>
<evidence type="ECO:0000256" key="2">
    <source>
        <dbReference type="ARBA" id="ARBA00004584"/>
    </source>
</evidence>
<dbReference type="GeneTree" id="ENSGT00390000017504"/>
<keyword evidence="6" id="KW-0137">Centromere</keyword>
<dbReference type="InterPro" id="IPR027417">
    <property type="entry name" value="P-loop_NTPase"/>
</dbReference>
<gene>
    <name evidence="7" type="primary">pane1</name>
</gene>
<proteinExistence type="predicted"/>
<dbReference type="PANTHER" id="PTHR34436:SF1">
    <property type="entry name" value="CENTROMERE PROTEIN M"/>
    <property type="match status" value="1"/>
</dbReference>
<reference evidence="7 8" key="1">
    <citation type="submission" date="2020-06" db="EMBL/GenBank/DDBJ databases">
        <authorList>
            <consortium name="Wellcome Sanger Institute Data Sharing"/>
        </authorList>
    </citation>
    <scope>NUCLEOTIDE SEQUENCE [LARGE SCALE GENOMIC DNA]</scope>
</reference>
<dbReference type="PANTHER" id="PTHR34436">
    <property type="entry name" value="CENTROMERE PROTEIN M"/>
    <property type="match status" value="1"/>
</dbReference>
<keyword evidence="5" id="KW-0539">Nucleus</keyword>